<dbReference type="GeneID" id="94433764"/>
<dbReference type="VEuPathDB" id="ToxoDB:CSUI_010449"/>
<dbReference type="OrthoDB" id="346927at2759"/>
<dbReference type="FunFam" id="3.40.50.300:FF:001275">
    <property type="entry name" value="Dynein heavy chain, putative"/>
    <property type="match status" value="1"/>
</dbReference>
<comment type="caution">
    <text evidence="3">The sequence shown here is derived from an EMBL/GenBank/DDBJ whole genome shotgun (WGS) entry which is preliminary data.</text>
</comment>
<evidence type="ECO:0000313" key="4">
    <source>
        <dbReference type="Proteomes" id="UP000221165"/>
    </source>
</evidence>
<sequence length="313" mass="35377">PFQSLSLSPPPLQSFLSPHLSFFLALSSSSSLLSISSSFSPLPFSSFFFFLGLLADLFPGVDPPRLRDLDFESVIEQTCQESGLTPNPEFILKIVQLQELLKIRHCVFVMGAPGSGKSSVWKTLAKAQDQVGNRTTWVDINPKAVTANELYGYVKMSTREWKDGLLSKTMRSLGQIQDTSPKWILLDGDLDANWIESMNSVMDDNKILTLASNERIPLRPHMRMIFEIRDLNYATPATVSRAGILFISDTAGHQWRSYSQSWIRRMQWNEETKAQLSKLFEKYCPPTLAYIQRHCKLSVPIVDISIVASLCYM</sequence>
<accession>A0A2C6KF37</accession>
<proteinExistence type="predicted"/>
<dbReference type="GO" id="GO:0045505">
    <property type="term" value="F:dynein intermediate chain binding"/>
    <property type="evidence" value="ECO:0007669"/>
    <property type="project" value="InterPro"/>
</dbReference>
<evidence type="ECO:0000259" key="2">
    <source>
        <dbReference type="Pfam" id="PF17852"/>
    </source>
</evidence>
<dbReference type="AlphaFoldDB" id="A0A2C6KF37"/>
<dbReference type="SUPFAM" id="SSF52540">
    <property type="entry name" value="P-loop containing nucleoside triphosphate hydrolases"/>
    <property type="match status" value="1"/>
</dbReference>
<evidence type="ECO:0000259" key="1">
    <source>
        <dbReference type="Pfam" id="PF07728"/>
    </source>
</evidence>
<protein>
    <submittedName>
        <fullName evidence="3">Dynein heavy chain family protein</fullName>
    </submittedName>
</protein>
<dbReference type="EMBL" id="MIGC01007447">
    <property type="protein sequence ID" value="PHJ15739.1"/>
    <property type="molecule type" value="Genomic_DNA"/>
</dbReference>
<dbReference type="InterPro" id="IPR041466">
    <property type="entry name" value="Dynein_AAA5_ext"/>
</dbReference>
<keyword evidence="4" id="KW-1185">Reference proteome</keyword>
<dbReference type="Gene3D" id="3.40.50.300">
    <property type="entry name" value="P-loop containing nucleotide triphosphate hydrolases"/>
    <property type="match status" value="1"/>
</dbReference>
<dbReference type="InterPro" id="IPR011704">
    <property type="entry name" value="ATPase_dyneun-rel_AAA"/>
</dbReference>
<dbReference type="Pfam" id="PF07728">
    <property type="entry name" value="AAA_5"/>
    <property type="match status" value="1"/>
</dbReference>
<organism evidence="3 4">
    <name type="scientific">Cystoisospora suis</name>
    <dbReference type="NCBI Taxonomy" id="483139"/>
    <lineage>
        <taxon>Eukaryota</taxon>
        <taxon>Sar</taxon>
        <taxon>Alveolata</taxon>
        <taxon>Apicomplexa</taxon>
        <taxon>Conoidasida</taxon>
        <taxon>Coccidia</taxon>
        <taxon>Eucoccidiorida</taxon>
        <taxon>Eimeriorina</taxon>
        <taxon>Sarcocystidae</taxon>
        <taxon>Cystoisospora</taxon>
    </lineage>
</organism>
<dbReference type="Pfam" id="PF17852">
    <property type="entry name" value="Dynein_AAA_lid"/>
    <property type="match status" value="1"/>
</dbReference>
<feature type="non-terminal residue" evidence="3">
    <location>
        <position position="313"/>
    </location>
</feature>
<dbReference type="GO" id="GO:0030286">
    <property type="term" value="C:dynein complex"/>
    <property type="evidence" value="ECO:0007669"/>
    <property type="project" value="InterPro"/>
</dbReference>
<feature type="domain" description="Dynein heavy chain AAA 5 extension" evidence="2">
    <location>
        <begin position="276"/>
        <end position="313"/>
    </location>
</feature>
<dbReference type="GO" id="GO:0051959">
    <property type="term" value="F:dynein light intermediate chain binding"/>
    <property type="evidence" value="ECO:0007669"/>
    <property type="project" value="InterPro"/>
</dbReference>
<name>A0A2C6KF37_9APIC</name>
<evidence type="ECO:0000313" key="3">
    <source>
        <dbReference type="EMBL" id="PHJ15739.1"/>
    </source>
</evidence>
<reference evidence="3 4" key="1">
    <citation type="journal article" date="2017" name="Int. J. Parasitol.">
        <title>The genome of the protozoan parasite Cystoisospora suis and a reverse vaccinology approach to identify vaccine candidates.</title>
        <authorList>
            <person name="Palmieri N."/>
            <person name="Shrestha A."/>
            <person name="Ruttkowski B."/>
            <person name="Beck T."/>
            <person name="Vogl C."/>
            <person name="Tomley F."/>
            <person name="Blake D.P."/>
            <person name="Joachim A."/>
        </authorList>
    </citation>
    <scope>NUCLEOTIDE SEQUENCE [LARGE SCALE GENOMIC DNA]</scope>
    <source>
        <strain evidence="3 4">Wien I</strain>
    </source>
</reference>
<dbReference type="Proteomes" id="UP000221165">
    <property type="component" value="Unassembled WGS sequence"/>
</dbReference>
<feature type="non-terminal residue" evidence="3">
    <location>
        <position position="1"/>
    </location>
</feature>
<feature type="domain" description="ATPase dynein-related AAA" evidence="1">
    <location>
        <begin position="107"/>
        <end position="241"/>
    </location>
</feature>
<dbReference type="InterPro" id="IPR027417">
    <property type="entry name" value="P-loop_NTPase"/>
</dbReference>
<dbReference type="GO" id="GO:0007018">
    <property type="term" value="P:microtubule-based movement"/>
    <property type="evidence" value="ECO:0007669"/>
    <property type="project" value="InterPro"/>
</dbReference>
<dbReference type="PANTHER" id="PTHR45703">
    <property type="entry name" value="DYNEIN HEAVY CHAIN"/>
    <property type="match status" value="1"/>
</dbReference>
<dbReference type="PANTHER" id="PTHR45703:SF8">
    <property type="entry name" value="DYNEINS HEAVY CHAIN"/>
    <property type="match status" value="1"/>
</dbReference>
<gene>
    <name evidence="3" type="ORF">CSUI_010449</name>
</gene>
<dbReference type="InterPro" id="IPR026983">
    <property type="entry name" value="DHC"/>
</dbReference>
<dbReference type="RefSeq" id="XP_067917471.1">
    <property type="nucleotide sequence ID" value="XM_068070553.1"/>
</dbReference>
<dbReference type="GO" id="GO:0005524">
    <property type="term" value="F:ATP binding"/>
    <property type="evidence" value="ECO:0007669"/>
    <property type="project" value="InterPro"/>
</dbReference>
<dbReference type="GO" id="GO:0016887">
    <property type="term" value="F:ATP hydrolysis activity"/>
    <property type="evidence" value="ECO:0007669"/>
    <property type="project" value="InterPro"/>
</dbReference>